<protein>
    <recommendedName>
        <fullName evidence="2">F-box domain-containing protein</fullName>
    </recommendedName>
</protein>
<dbReference type="SMART" id="SM00256">
    <property type="entry name" value="FBOX"/>
    <property type="match status" value="1"/>
</dbReference>
<name>A0AAD8R738_LOLMU</name>
<dbReference type="PANTHER" id="PTHR31672">
    <property type="entry name" value="BNACNNG10540D PROTEIN"/>
    <property type="match status" value="1"/>
</dbReference>
<dbReference type="Proteomes" id="UP001231189">
    <property type="component" value="Unassembled WGS sequence"/>
</dbReference>
<feature type="compositionally biased region" description="Polar residues" evidence="1">
    <location>
        <begin position="458"/>
        <end position="469"/>
    </location>
</feature>
<dbReference type="InterPro" id="IPR036047">
    <property type="entry name" value="F-box-like_dom_sf"/>
</dbReference>
<feature type="region of interest" description="Disordered" evidence="1">
    <location>
        <begin position="458"/>
        <end position="490"/>
    </location>
</feature>
<sequence length="490" mass="55637">MATTSTTAFLLPRDILSSILIRLPGRDLRRLRRICKEWRDIIFDPTFIQSHMVYKPKLPPAHTIVFFPGFTYGSRQDPRNGRGFLFDEHWRLTAELTACRWDDLIGACNGLLCFLQAGQGSIRIIEPFTGESLTLPLPLPKGGSSSSRLSYRLRRTMNPSSYCFGFDATHRRYKVVHHNSHREFVVKFEKEEVQVYTVGGGEGWTRVHAAHGEAYGDAVHVDGSVYWPSSTYRGEDKLVRLDLAMEKITLEAAVRLRLDAPRRERALFCRLEESTPTPCVMTYDHYCEWDTWFPQAEEGGGVGCFPGGRMLLSLSKCVDHGLYLRRIESSLEFGQGMLLFEEHKHQPPSYGYNGRASFVPARPHRQLPVTRAPPTSELCYVRLSQVPCKGMINLRQDEDTMTKRYSNVHGNYSKAHECEEGEATFAKSVLNTEELKDMRSQVDPTEMSALKKNIYKQNSSFKAPSSTKQMELIDGDSTKTTTIGATMDPK</sequence>
<comment type="caution">
    <text evidence="3">The sequence shown here is derived from an EMBL/GenBank/DDBJ whole genome shotgun (WGS) entry which is preliminary data.</text>
</comment>
<evidence type="ECO:0000313" key="3">
    <source>
        <dbReference type="EMBL" id="KAK1616238.1"/>
    </source>
</evidence>
<dbReference type="InterPro" id="IPR013187">
    <property type="entry name" value="F-box-assoc_dom_typ3"/>
</dbReference>
<dbReference type="Gene3D" id="1.20.1280.50">
    <property type="match status" value="1"/>
</dbReference>
<reference evidence="3" key="1">
    <citation type="submission" date="2023-07" db="EMBL/GenBank/DDBJ databases">
        <title>A chromosome-level genome assembly of Lolium multiflorum.</title>
        <authorList>
            <person name="Chen Y."/>
            <person name="Copetti D."/>
            <person name="Kolliker R."/>
            <person name="Studer B."/>
        </authorList>
    </citation>
    <scope>NUCLEOTIDE SEQUENCE</scope>
    <source>
        <strain evidence="3">02402/16</strain>
        <tissue evidence="3">Leaf</tissue>
    </source>
</reference>
<dbReference type="SUPFAM" id="SSF81383">
    <property type="entry name" value="F-box domain"/>
    <property type="match status" value="1"/>
</dbReference>
<evidence type="ECO:0000259" key="2">
    <source>
        <dbReference type="PROSITE" id="PS50181"/>
    </source>
</evidence>
<gene>
    <name evidence="3" type="ORF">QYE76_021755</name>
</gene>
<evidence type="ECO:0000313" key="4">
    <source>
        <dbReference type="Proteomes" id="UP001231189"/>
    </source>
</evidence>
<keyword evidence="4" id="KW-1185">Reference proteome</keyword>
<dbReference type="InterPro" id="IPR017451">
    <property type="entry name" value="F-box-assoc_interact_dom"/>
</dbReference>
<accession>A0AAD8R738</accession>
<dbReference type="Pfam" id="PF08268">
    <property type="entry name" value="FBA_3"/>
    <property type="match status" value="1"/>
</dbReference>
<dbReference type="EMBL" id="JAUUTY010000006">
    <property type="protein sequence ID" value="KAK1616238.1"/>
    <property type="molecule type" value="Genomic_DNA"/>
</dbReference>
<organism evidence="3 4">
    <name type="scientific">Lolium multiflorum</name>
    <name type="common">Italian ryegrass</name>
    <name type="synonym">Lolium perenne subsp. multiflorum</name>
    <dbReference type="NCBI Taxonomy" id="4521"/>
    <lineage>
        <taxon>Eukaryota</taxon>
        <taxon>Viridiplantae</taxon>
        <taxon>Streptophyta</taxon>
        <taxon>Embryophyta</taxon>
        <taxon>Tracheophyta</taxon>
        <taxon>Spermatophyta</taxon>
        <taxon>Magnoliopsida</taxon>
        <taxon>Liliopsida</taxon>
        <taxon>Poales</taxon>
        <taxon>Poaceae</taxon>
        <taxon>BOP clade</taxon>
        <taxon>Pooideae</taxon>
        <taxon>Poodae</taxon>
        <taxon>Poeae</taxon>
        <taxon>Poeae Chloroplast Group 2 (Poeae type)</taxon>
        <taxon>Loliodinae</taxon>
        <taxon>Loliinae</taxon>
        <taxon>Lolium</taxon>
    </lineage>
</organism>
<dbReference type="InterPro" id="IPR050796">
    <property type="entry name" value="SCF_F-box_component"/>
</dbReference>
<dbReference type="NCBIfam" id="TIGR01640">
    <property type="entry name" value="F_box_assoc_1"/>
    <property type="match status" value="1"/>
</dbReference>
<dbReference type="Pfam" id="PF12937">
    <property type="entry name" value="F-box-like"/>
    <property type="match status" value="1"/>
</dbReference>
<evidence type="ECO:0000256" key="1">
    <source>
        <dbReference type="SAM" id="MobiDB-lite"/>
    </source>
</evidence>
<proteinExistence type="predicted"/>
<dbReference type="AlphaFoldDB" id="A0AAD8R738"/>
<dbReference type="PROSITE" id="PS50181">
    <property type="entry name" value="FBOX"/>
    <property type="match status" value="1"/>
</dbReference>
<dbReference type="PANTHER" id="PTHR31672:SF13">
    <property type="entry name" value="F-BOX PROTEIN CPR30-LIKE"/>
    <property type="match status" value="1"/>
</dbReference>
<feature type="domain" description="F-box" evidence="2">
    <location>
        <begin position="5"/>
        <end position="57"/>
    </location>
</feature>
<dbReference type="InterPro" id="IPR001810">
    <property type="entry name" value="F-box_dom"/>
</dbReference>